<feature type="region of interest" description="Disordered" evidence="2">
    <location>
        <begin position="2217"/>
        <end position="2254"/>
    </location>
</feature>
<dbReference type="SUPFAM" id="SSF52540">
    <property type="entry name" value="P-loop containing nucleoside triphosphate hydrolases"/>
    <property type="match status" value="1"/>
</dbReference>
<dbReference type="CDD" id="cd18808">
    <property type="entry name" value="SF1_C_Upf1"/>
    <property type="match status" value="1"/>
</dbReference>
<evidence type="ECO:0000256" key="1">
    <source>
        <dbReference type="SAM" id="Coils"/>
    </source>
</evidence>
<feature type="domain" description="C2H2-type" evidence="3">
    <location>
        <begin position="759"/>
        <end position="781"/>
    </location>
</feature>
<dbReference type="InterPro" id="IPR027897">
    <property type="entry name" value="DUF4559"/>
</dbReference>
<dbReference type="InterPro" id="IPR041677">
    <property type="entry name" value="DNA2/NAM7_AAA_11"/>
</dbReference>
<evidence type="ECO:0000256" key="2">
    <source>
        <dbReference type="SAM" id="MobiDB-lite"/>
    </source>
</evidence>
<dbReference type="Pfam" id="PF13086">
    <property type="entry name" value="AAA_11"/>
    <property type="match status" value="2"/>
</dbReference>
<dbReference type="PANTHER" id="PTHR10887">
    <property type="entry name" value="DNA2/NAM7 HELICASE FAMILY"/>
    <property type="match status" value="1"/>
</dbReference>
<feature type="compositionally biased region" description="Basic residues" evidence="2">
    <location>
        <begin position="1950"/>
        <end position="1959"/>
    </location>
</feature>
<dbReference type="InterPro" id="IPR047187">
    <property type="entry name" value="SF1_C_Upf1"/>
</dbReference>
<evidence type="ECO:0000259" key="3">
    <source>
        <dbReference type="PROSITE" id="PS00028"/>
    </source>
</evidence>
<keyword evidence="5" id="KW-1185">Reference proteome</keyword>
<dbReference type="InterPro" id="IPR045055">
    <property type="entry name" value="DNA2/NAM7-like"/>
</dbReference>
<dbReference type="Gene3D" id="3.40.50.300">
    <property type="entry name" value="P-loop containing nucleotide triphosphate hydrolases"/>
    <property type="match status" value="2"/>
</dbReference>
<feature type="region of interest" description="Disordered" evidence="2">
    <location>
        <begin position="1996"/>
        <end position="2017"/>
    </location>
</feature>
<dbReference type="InterPro" id="IPR041679">
    <property type="entry name" value="DNA2/NAM7-like_C"/>
</dbReference>
<sequence>MSGDTNLYRPPFKSWVKACIGLRYMQDGCEKCVEDEIKYQHSTIVAKVESRSRTPGYKYDCSACTIDNLRPIHRKENCPYTKKKCLCARECSPTRRHCPQYSACSRFHDYVWDEYQEGSCPTFLNSNVELWSTNFWEFGKCFIQTQGYKAVTSAANTDAAGLLSICIHNRTLWNMFGQSQIIKDARNTRNAILHSGRLDVSKEKLEEYLDSMVKMLSLPKLQNDDNAKRAIENIEKLKTENLEITTEDELTARKSALKAVSKKISEIIEKLDETENNADQAKDESNKDDITNVDQLHAELATLTVVQSEHHGRIEGYIRELQTKVTGIQESIKMHQEDLKAIVNGLDINHSLLKEIQETQVVQGLTITEIKDDVKQVLGQFIEMRNNGMANGIPIPVIRLVLLTRNISNNKERVLGEVIVEVGGHVKGKAILKDAQWAPIKQMAEDCLQKMTIDHGEDQRDIFEVKNECIAIYVQCWTLQSLIHLCEQCMSGKLTEFFRPLEEEIKRRLPHYSDLELEVAIFEKDLTRCMDVFVGRVKRKLMSEHAGVQMAIVTLPNGLDVRPRHSLNNETHQDELCGGDETNSNLKEIGTDLDMTKVHDETIDAEKVKTVIETVFVSQDEEVLLTKKESGDIAMRAEEFENESATSCKEIDLRKEERGVSLTDSESGDIAMCEEKSGHDIEAYNQGTHLSGRTEGNTNTHSATVLTKLNGTECDETEVYNKIIDAHKDEEVIENASDNDIATSNQKRDLSGRKKDVTCLLCSLAFAKKEDFKLHLADPSHTLRLIPPLRQSSRFREPPKGPAEYKLCPRFEKHPRCSVCCTDAHGKDELDEWNALRREHIDNINVIGVNLETPEMEKVTANFPPFDLPDTVESVQYATINQTSDLNICLPKKPLTHKWVFEIQSDVFLQRVKLANDSAINVFSVYRVYDKTEDTIVYPSSLEWENKNKSRKRDSFQYEIEVAFSAEVYGNFHERVIFDFGHTPAVCKKLTVRTTQNTKNKTPKHSQSKDQHTRWQAKDVKVVEFQLRNQEERQLLEEYSIDKFDEGTYPSTPSPTKRDYTNLKRAMEISSPEIFSKTDDEKTDSKTSNTGEDYEQTHGVNRPTLSEYKRRMHKLLYFEEKTQLSVISKFDGKRKLTFKNELPPVIETCSEAYYATNGALFTNIELKDELSEDTTAGRLVLRNSDSVWLTPVGSRKIPEKVYEAGVHHRQRNFLDFELSPVCVSELGLETKQTRNFEVQLQLNRIRLCEMHKAVDELQNLEIVFPNSVSSCDVDASITDNDHFQNDLSLKTCNDNQYIAIIKAASVPKKLSPPLLLVGPFGTGKTFTLAQAAKVVIQQDGTRVLICTHSNSEADIYVEDYFHPYCKDNHPEAKPLRIYYQHRWPNTVSKTVRQYCLQEGHSFRKPRREDILRHRIVVTTFSTAKMLTEFPEDLFTHIYLDEAAQVLECEALIPLSKATQSTRVVLAGDQMQMSPEIYSLEGKKEGFQKSLLERLNDLYPDDCGYKVMLHENYRTHDVILKFTSNLFYDYKLSCAMPQEGHPELYPLAFYTVLGEDEPCGLKEGFCNKAEVCEVVDQVALLKEKWPSKHWGEFSSKSIGVVAPYRMQVKLIRDGLRKINIKDVSVERVANVQGKEFRVVIMSTVRTKETCTEGYEETDQIDFGFLSNVKFLTTVITRAKSLVMTIGDPITLCLVGQCRKVWETYLNDCNTHGSFYGLKWEQYLKMRNIELTTLNPMADEFYPKVTPASVEEAKNENKAEPKSSTKSSHVTFEKEQFRTSELPNTKEETSIPINGTLLDSAKSGVSQSALEIEHADNCLDATKTVEALTHHDSHLNADSCKSLHQSDGQKENVSMTGTSTVPSFKYIYEKEDNPSAYQGSMKYHCPSIVSLGESIETGYGSGIGIESDDISPELKQCISTDTHKVDDHPVKMLTVDSISPESKSDETGKSSKNSRKIKTKRPQPEVTEIKQQPVFEPEVASCTEENLHSKQKIYNIEQERIGQGKGARKKKGKLQSTETVSPLKEIAEIPDWRKLAMPKANFESRFKEPVLSKTEQADSKNKEEAIRISNYFELSSKNKPNESENDLSFPRAEKHTSNKTSAGKDETKTTTGKKKTKRPKFVSLHEFYKAPQTERTLRPPAWVNPAPADVPNWESVWDPEPYSFEDERPYRPVNTGLSFADATKSAPARHQGILTPVTYTEERSLASYLWPEQDQVYMNRGPSQGNNHNYSSLLYNQSIGPSRGPSSGYGVFGRRK</sequence>
<feature type="region of interest" description="Disordered" evidence="2">
    <location>
        <begin position="1071"/>
        <end position="1104"/>
    </location>
</feature>
<gene>
    <name evidence="4" type="ORF">MAR_003687</name>
</gene>
<feature type="compositionally biased region" description="Basic and acidic residues" evidence="2">
    <location>
        <begin position="1769"/>
        <end position="1785"/>
    </location>
</feature>
<dbReference type="Pfam" id="PF15112">
    <property type="entry name" value="DUF4559"/>
    <property type="match status" value="1"/>
</dbReference>
<accession>A0ABY7G9A6</accession>
<feature type="compositionally biased region" description="Basic and acidic residues" evidence="2">
    <location>
        <begin position="1076"/>
        <end position="1085"/>
    </location>
</feature>
<dbReference type="Proteomes" id="UP001164746">
    <property type="component" value="Chromosome 16"/>
</dbReference>
<dbReference type="EMBL" id="CP111027">
    <property type="protein sequence ID" value="WAR30119.1"/>
    <property type="molecule type" value="Genomic_DNA"/>
</dbReference>
<dbReference type="InterPro" id="IPR027417">
    <property type="entry name" value="P-loop_NTPase"/>
</dbReference>
<feature type="compositionally biased region" description="Basic and acidic residues" evidence="2">
    <location>
        <begin position="2089"/>
        <end position="2106"/>
    </location>
</feature>
<protein>
    <submittedName>
        <fullName evidence="4">HELZ-like protein</fullName>
    </submittedName>
</protein>
<keyword evidence="1" id="KW-0175">Coiled coil</keyword>
<proteinExistence type="predicted"/>
<organism evidence="4 5">
    <name type="scientific">Mya arenaria</name>
    <name type="common">Soft-shell clam</name>
    <dbReference type="NCBI Taxonomy" id="6604"/>
    <lineage>
        <taxon>Eukaryota</taxon>
        <taxon>Metazoa</taxon>
        <taxon>Spiralia</taxon>
        <taxon>Lophotrochozoa</taxon>
        <taxon>Mollusca</taxon>
        <taxon>Bivalvia</taxon>
        <taxon>Autobranchia</taxon>
        <taxon>Heteroconchia</taxon>
        <taxon>Euheterodonta</taxon>
        <taxon>Imparidentia</taxon>
        <taxon>Neoheterodontei</taxon>
        <taxon>Myida</taxon>
        <taxon>Myoidea</taxon>
        <taxon>Myidae</taxon>
        <taxon>Mya</taxon>
    </lineage>
</organism>
<evidence type="ECO:0000313" key="4">
    <source>
        <dbReference type="EMBL" id="WAR30119.1"/>
    </source>
</evidence>
<feature type="region of interest" description="Disordered" evidence="2">
    <location>
        <begin position="2041"/>
        <end position="2123"/>
    </location>
</feature>
<feature type="region of interest" description="Disordered" evidence="2">
    <location>
        <begin position="1750"/>
        <end position="1785"/>
    </location>
</feature>
<dbReference type="PROSITE" id="PS00028">
    <property type="entry name" value="ZINC_FINGER_C2H2_1"/>
    <property type="match status" value="1"/>
</dbReference>
<feature type="compositionally biased region" description="Basic and acidic residues" evidence="2">
    <location>
        <begin position="2041"/>
        <end position="2064"/>
    </location>
</feature>
<dbReference type="InterPro" id="IPR013087">
    <property type="entry name" value="Znf_C2H2_type"/>
</dbReference>
<feature type="compositionally biased region" description="Polar residues" evidence="2">
    <location>
        <begin position="2219"/>
        <end position="2238"/>
    </location>
</feature>
<feature type="region of interest" description="Disordered" evidence="2">
    <location>
        <begin position="1926"/>
        <end position="1971"/>
    </location>
</feature>
<evidence type="ECO:0000313" key="5">
    <source>
        <dbReference type="Proteomes" id="UP001164746"/>
    </source>
</evidence>
<feature type="compositionally biased region" description="Basic and acidic residues" evidence="2">
    <location>
        <begin position="1750"/>
        <end position="1761"/>
    </location>
</feature>
<feature type="compositionally biased region" description="Basic residues" evidence="2">
    <location>
        <begin position="2109"/>
        <end position="2118"/>
    </location>
</feature>
<feature type="coiled-coil region" evidence="1">
    <location>
        <begin position="227"/>
        <end position="288"/>
    </location>
</feature>
<dbReference type="PANTHER" id="PTHR10887:SF365">
    <property type="entry name" value="HELICASE WITH ZINC FINGER DOMAIN-RELATED"/>
    <property type="match status" value="1"/>
</dbReference>
<name>A0ABY7G9A6_MYAAR</name>
<reference evidence="4" key="1">
    <citation type="submission" date="2022-11" db="EMBL/GenBank/DDBJ databases">
        <title>Centuries of genome instability and evolution in soft-shell clam transmissible cancer (bioRxiv).</title>
        <authorList>
            <person name="Hart S.F.M."/>
            <person name="Yonemitsu M.A."/>
            <person name="Giersch R.M."/>
            <person name="Beal B.F."/>
            <person name="Arriagada G."/>
            <person name="Davis B.W."/>
            <person name="Ostrander E.A."/>
            <person name="Goff S.P."/>
            <person name="Metzger M.J."/>
        </authorList>
    </citation>
    <scope>NUCLEOTIDE SEQUENCE</scope>
    <source>
        <strain evidence="4">MELC-2E11</strain>
        <tissue evidence="4">Siphon/mantle</tissue>
    </source>
</reference>
<dbReference type="Pfam" id="PF13087">
    <property type="entry name" value="AAA_12"/>
    <property type="match status" value="1"/>
</dbReference>